<evidence type="ECO:0008006" key="3">
    <source>
        <dbReference type="Google" id="ProtNLM"/>
    </source>
</evidence>
<name>A0ABQ7H926_DUNSA</name>
<comment type="caution">
    <text evidence="1">The sequence shown here is derived from an EMBL/GenBank/DDBJ whole genome shotgun (WGS) entry which is preliminary data.</text>
</comment>
<accession>A0ABQ7H926</accession>
<evidence type="ECO:0000313" key="2">
    <source>
        <dbReference type="Proteomes" id="UP000815325"/>
    </source>
</evidence>
<dbReference type="EMBL" id="MU069444">
    <property type="protein sequence ID" value="KAF5843359.1"/>
    <property type="molecule type" value="Genomic_DNA"/>
</dbReference>
<keyword evidence="2" id="KW-1185">Reference proteome</keyword>
<proteinExistence type="predicted"/>
<gene>
    <name evidence="1" type="ORF">DUNSADRAFT_17937</name>
</gene>
<sequence>MNLLSQEELVRLTRRRKLLLLCLGLRQPDSLQLWKVRSEQVQQVQAPKNPNSRIFMKENTCPFEQRGSLVGVCTWLCIQAWVTVHLVADTDETKIQFQK</sequence>
<evidence type="ECO:0000313" key="1">
    <source>
        <dbReference type="EMBL" id="KAF5843359.1"/>
    </source>
</evidence>
<organism evidence="1 2">
    <name type="scientific">Dunaliella salina</name>
    <name type="common">Green alga</name>
    <name type="synonym">Protococcus salinus</name>
    <dbReference type="NCBI Taxonomy" id="3046"/>
    <lineage>
        <taxon>Eukaryota</taxon>
        <taxon>Viridiplantae</taxon>
        <taxon>Chlorophyta</taxon>
        <taxon>core chlorophytes</taxon>
        <taxon>Chlorophyceae</taxon>
        <taxon>CS clade</taxon>
        <taxon>Chlamydomonadales</taxon>
        <taxon>Dunaliellaceae</taxon>
        <taxon>Dunaliella</taxon>
    </lineage>
</organism>
<dbReference type="Proteomes" id="UP000815325">
    <property type="component" value="Unassembled WGS sequence"/>
</dbReference>
<protein>
    <recommendedName>
        <fullName evidence="3">Encoded protein</fullName>
    </recommendedName>
</protein>
<reference evidence="1" key="1">
    <citation type="submission" date="2017-08" db="EMBL/GenBank/DDBJ databases">
        <authorList>
            <person name="Polle J.E."/>
            <person name="Barry K."/>
            <person name="Cushman J."/>
            <person name="Schmutz J."/>
            <person name="Tran D."/>
            <person name="Hathwaick L.T."/>
            <person name="Yim W.C."/>
            <person name="Jenkins J."/>
            <person name="Mckie-Krisberg Z.M."/>
            <person name="Prochnik S."/>
            <person name="Lindquist E."/>
            <person name="Dockter R.B."/>
            <person name="Adam C."/>
            <person name="Molina H."/>
            <person name="Bunkerborg J."/>
            <person name="Jin E."/>
            <person name="Buchheim M."/>
            <person name="Magnuson J."/>
        </authorList>
    </citation>
    <scope>NUCLEOTIDE SEQUENCE</scope>
    <source>
        <strain evidence="1">CCAP 19/18</strain>
    </source>
</reference>